<evidence type="ECO:0000313" key="1">
    <source>
        <dbReference type="EMBL" id="QJA87670.1"/>
    </source>
</evidence>
<organism evidence="1">
    <name type="scientific">viral metagenome</name>
    <dbReference type="NCBI Taxonomy" id="1070528"/>
    <lineage>
        <taxon>unclassified sequences</taxon>
        <taxon>metagenomes</taxon>
        <taxon>organismal metagenomes</taxon>
    </lineage>
</organism>
<gene>
    <name evidence="1" type="ORF">MM415B02918_0007</name>
</gene>
<dbReference type="AlphaFoldDB" id="A0A6M3L0A0"/>
<accession>A0A6M3L0A0</accession>
<reference evidence="1" key="1">
    <citation type="submission" date="2020-03" db="EMBL/GenBank/DDBJ databases">
        <title>The deep terrestrial virosphere.</title>
        <authorList>
            <person name="Holmfeldt K."/>
            <person name="Nilsson E."/>
            <person name="Simone D."/>
            <person name="Lopez-Fernandez M."/>
            <person name="Wu X."/>
            <person name="de Brujin I."/>
            <person name="Lundin D."/>
            <person name="Andersson A."/>
            <person name="Bertilsson S."/>
            <person name="Dopson M."/>
        </authorList>
    </citation>
    <scope>NUCLEOTIDE SEQUENCE</scope>
    <source>
        <strain evidence="1">MM415B02918</strain>
    </source>
</reference>
<proteinExistence type="predicted"/>
<sequence>MPFTFKKQKKEGRYKSFQKDFTDIKLKKKAVGYIAQEETFSYRVSFAIKKEKTKSDPAPFKWITFKKRFKTEKRARKFANKNFNEIIEKFDLHKFEKE</sequence>
<dbReference type="EMBL" id="MT142725">
    <property type="protein sequence ID" value="QJA87670.1"/>
    <property type="molecule type" value="Genomic_DNA"/>
</dbReference>
<protein>
    <submittedName>
        <fullName evidence="1">Uncharacterized protein</fullName>
    </submittedName>
</protein>
<name>A0A6M3L0A0_9ZZZZ</name>